<dbReference type="GO" id="GO:0016787">
    <property type="term" value="F:hydrolase activity"/>
    <property type="evidence" value="ECO:0007669"/>
    <property type="project" value="UniProtKB-KW"/>
</dbReference>
<sequence>MSSSVSSPTELTHPIIGAVHGRRVGQVLQFLGIKYASLDHWLDNPQLCTYDGSGIDAERHGPQAISDPSGVDQEMVAIQKALPKPDFPGMSGTDCLTLNISIPEEAHRSAKLPVLVYIHGGGFTVGSNWWPQYDMKRIVQLSTELGQPIVAININYRLGAAGFLASEELSQAGFETNRGLRDQRVALQWITKYISGFGGDPGRVTVCGESAGGLSATRLLYADDALVSRVVVLGGAPPSMSPLSRPLAEANYEALVEALGYGDLSSTERIKVLQRTSIADLQRNLSPSLPFLPVLDEALVPYHETFSFMQSKDYIFKAKSCKAAMVVFSPLDASIFAFMGLFSQRQAIASAFTDWVSSSLHDHDGAAARLLQCYGITPDIDDQVALLRLLQFGSDIGHQAAARTLAASFPGDAFVMEFAEPNPWDGPFKGYSTHILDIAFLLQNYNDSLDETQKAAARQFAKNVIEFAHGQKPWEPFSPSRGFSRLNGGQQQYLGGEEAVTGRFKELLDIGHVIGLDTLMGLWMGFMFGG</sequence>
<comment type="caution">
    <text evidence="5">The sequence shown here is derived from an EMBL/GenBank/DDBJ whole genome shotgun (WGS) entry which is preliminary data.</text>
</comment>
<evidence type="ECO:0000256" key="2">
    <source>
        <dbReference type="ARBA" id="ARBA00022801"/>
    </source>
</evidence>
<dbReference type="EC" id="3.1.1.-" evidence="3"/>
<dbReference type="PROSITE" id="PS00122">
    <property type="entry name" value="CARBOXYLESTERASE_B_1"/>
    <property type="match status" value="1"/>
</dbReference>
<dbReference type="Pfam" id="PF00135">
    <property type="entry name" value="COesterase"/>
    <property type="match status" value="1"/>
</dbReference>
<dbReference type="EMBL" id="JAGMUV010000015">
    <property type="protein sequence ID" value="KAH7133881.1"/>
    <property type="molecule type" value="Genomic_DNA"/>
</dbReference>
<organism evidence="5 6">
    <name type="scientific">Dactylonectria macrodidyma</name>
    <dbReference type="NCBI Taxonomy" id="307937"/>
    <lineage>
        <taxon>Eukaryota</taxon>
        <taxon>Fungi</taxon>
        <taxon>Dikarya</taxon>
        <taxon>Ascomycota</taxon>
        <taxon>Pezizomycotina</taxon>
        <taxon>Sordariomycetes</taxon>
        <taxon>Hypocreomycetidae</taxon>
        <taxon>Hypocreales</taxon>
        <taxon>Nectriaceae</taxon>
        <taxon>Dactylonectria</taxon>
    </lineage>
</organism>
<dbReference type="SUPFAM" id="SSF53474">
    <property type="entry name" value="alpha/beta-Hydrolases"/>
    <property type="match status" value="1"/>
</dbReference>
<dbReference type="InterPro" id="IPR019826">
    <property type="entry name" value="Carboxylesterase_B_AS"/>
</dbReference>
<dbReference type="Gene3D" id="3.40.50.1820">
    <property type="entry name" value="alpha/beta hydrolase"/>
    <property type="match status" value="1"/>
</dbReference>
<evidence type="ECO:0000313" key="5">
    <source>
        <dbReference type="EMBL" id="KAH7133881.1"/>
    </source>
</evidence>
<reference evidence="5" key="1">
    <citation type="journal article" date="2021" name="Nat. Commun.">
        <title>Genetic determinants of endophytism in the Arabidopsis root mycobiome.</title>
        <authorList>
            <person name="Mesny F."/>
            <person name="Miyauchi S."/>
            <person name="Thiergart T."/>
            <person name="Pickel B."/>
            <person name="Atanasova L."/>
            <person name="Karlsson M."/>
            <person name="Huettel B."/>
            <person name="Barry K.W."/>
            <person name="Haridas S."/>
            <person name="Chen C."/>
            <person name="Bauer D."/>
            <person name="Andreopoulos W."/>
            <person name="Pangilinan J."/>
            <person name="LaButti K."/>
            <person name="Riley R."/>
            <person name="Lipzen A."/>
            <person name="Clum A."/>
            <person name="Drula E."/>
            <person name="Henrissat B."/>
            <person name="Kohler A."/>
            <person name="Grigoriev I.V."/>
            <person name="Martin F.M."/>
            <person name="Hacquard S."/>
        </authorList>
    </citation>
    <scope>NUCLEOTIDE SEQUENCE</scope>
    <source>
        <strain evidence="5">MPI-CAGE-AT-0147</strain>
    </source>
</reference>
<dbReference type="InterPro" id="IPR002018">
    <property type="entry name" value="CarbesteraseB"/>
</dbReference>
<feature type="domain" description="Carboxylesterase type B" evidence="4">
    <location>
        <begin position="17"/>
        <end position="494"/>
    </location>
</feature>
<accession>A0A9P9EB07</accession>
<protein>
    <recommendedName>
        <fullName evidence="3">Carboxylic ester hydrolase</fullName>
        <ecNumber evidence="3">3.1.1.-</ecNumber>
    </recommendedName>
</protein>
<dbReference type="InterPro" id="IPR029058">
    <property type="entry name" value="AB_hydrolase_fold"/>
</dbReference>
<keyword evidence="6" id="KW-1185">Reference proteome</keyword>
<keyword evidence="2 3" id="KW-0378">Hydrolase</keyword>
<evidence type="ECO:0000259" key="4">
    <source>
        <dbReference type="Pfam" id="PF00135"/>
    </source>
</evidence>
<proteinExistence type="inferred from homology"/>
<dbReference type="AlphaFoldDB" id="A0A9P9EB07"/>
<dbReference type="PANTHER" id="PTHR11559">
    <property type="entry name" value="CARBOXYLESTERASE"/>
    <property type="match status" value="1"/>
</dbReference>
<dbReference type="OrthoDB" id="3200163at2759"/>
<dbReference type="Proteomes" id="UP000738349">
    <property type="component" value="Unassembled WGS sequence"/>
</dbReference>
<gene>
    <name evidence="5" type="ORF">EDB81DRAFT_659043</name>
</gene>
<evidence type="ECO:0000256" key="1">
    <source>
        <dbReference type="ARBA" id="ARBA00005964"/>
    </source>
</evidence>
<name>A0A9P9EB07_9HYPO</name>
<comment type="similarity">
    <text evidence="1 3">Belongs to the type-B carboxylesterase/lipase family.</text>
</comment>
<dbReference type="InterPro" id="IPR050309">
    <property type="entry name" value="Type-B_Carboxylest/Lipase"/>
</dbReference>
<evidence type="ECO:0000256" key="3">
    <source>
        <dbReference type="RuleBase" id="RU361235"/>
    </source>
</evidence>
<evidence type="ECO:0000313" key="6">
    <source>
        <dbReference type="Proteomes" id="UP000738349"/>
    </source>
</evidence>